<dbReference type="AlphaFoldDB" id="A0A5P1DEC0"/>
<gene>
    <name evidence="2" type="ORF">FRT59_17855</name>
    <name evidence="1" type="ORF">JJD71_01850</name>
</gene>
<organism evidence="2 3">
    <name type="scientific">Pseudomonas haemolytica</name>
    <dbReference type="NCBI Taxonomy" id="2600065"/>
    <lineage>
        <taxon>Bacteria</taxon>
        <taxon>Pseudomonadati</taxon>
        <taxon>Pseudomonadota</taxon>
        <taxon>Gammaproteobacteria</taxon>
        <taxon>Pseudomonadales</taxon>
        <taxon>Pseudomonadaceae</taxon>
        <taxon>Pseudomonas</taxon>
    </lineage>
</organism>
<evidence type="ECO:0000313" key="2">
    <source>
        <dbReference type="EMBL" id="MRJ38821.1"/>
    </source>
</evidence>
<comment type="caution">
    <text evidence="2">The sequence shown here is derived from an EMBL/GenBank/DDBJ whole genome shotgun (WGS) entry which is preliminary data.</text>
</comment>
<reference evidence="2 3" key="1">
    <citation type="submission" date="2019-08" db="EMBL/GenBank/DDBJ databases">
        <title>Pseudomonas haemolytica sp. nov. isolated from raw milk and skim milk concentrate.</title>
        <authorList>
            <person name="Hofmann K."/>
            <person name="Huptas C."/>
            <person name="Doll E."/>
            <person name="Scherer S."/>
            <person name="Wenning M."/>
        </authorList>
    </citation>
    <scope>NUCLEOTIDE SEQUENCE [LARGE SCALE GENOMIC DNA]</scope>
    <source>
        <strain evidence="2 3">DSM 108987</strain>
    </source>
</reference>
<evidence type="ECO:0000313" key="3">
    <source>
        <dbReference type="Proteomes" id="UP000408764"/>
    </source>
</evidence>
<sequence length="148" mass="16669">MEKFLLSSDQSEFGDRPSVAAFLRKTLMTFPSAETTWMLVPATPEEIEWTPYGYKHSPSTLVPWRAVIASTLVGPAKYRPGIAIEKLEREAYKNGVPTTNGKPWRVMEFSHCIGASHGKLSRWVRIELSAGAIHGHPISEQEFRRLTN</sequence>
<dbReference type="EMBL" id="VOIW01000005">
    <property type="protein sequence ID" value="MRJ38821.1"/>
    <property type="molecule type" value="Genomic_DNA"/>
</dbReference>
<dbReference type="OrthoDB" id="6975388at2"/>
<dbReference type="Proteomes" id="UP000408764">
    <property type="component" value="Unassembled WGS sequence"/>
</dbReference>
<name>A0A5P1DEC0_9PSED</name>
<protein>
    <submittedName>
        <fullName evidence="2">Uncharacterized protein</fullName>
    </submittedName>
</protein>
<evidence type="ECO:0000313" key="1">
    <source>
        <dbReference type="EMBL" id="MBK3457805.1"/>
    </source>
</evidence>
<evidence type="ECO:0000313" key="4">
    <source>
        <dbReference type="Proteomes" id="UP000620382"/>
    </source>
</evidence>
<accession>A0A5P1DEC0</accession>
<keyword evidence="4" id="KW-1185">Reference proteome</keyword>
<dbReference type="Proteomes" id="UP000620382">
    <property type="component" value="Unassembled WGS sequence"/>
</dbReference>
<dbReference type="RefSeq" id="WP_153871832.1">
    <property type="nucleotide sequence ID" value="NZ_JAEKCT010000005.1"/>
</dbReference>
<dbReference type="EMBL" id="JAENSR010000001">
    <property type="protein sequence ID" value="MBK3457805.1"/>
    <property type="molecule type" value="Genomic_DNA"/>
</dbReference>
<proteinExistence type="predicted"/>
<reference evidence="1 4" key="2">
    <citation type="submission" date="2021-01" db="EMBL/GenBank/DDBJ databases">
        <title>Antibiotic resistance and phylogeny of Pseudomonas spp. isolated over three decades from chicken meat in the Norwegian food chain.</title>
        <authorList>
            <person name="Moen B."/>
        </authorList>
    </citation>
    <scope>NUCLEOTIDE SEQUENCE [LARGE SCALE GENOMIC DNA]</scope>
    <source>
        <strain evidence="1 4">MF6766</strain>
    </source>
</reference>